<feature type="domain" description="ATPase BadF/BadG/BcrA/BcrD type" evidence="1">
    <location>
        <begin position="9"/>
        <end position="294"/>
    </location>
</feature>
<dbReference type="PANTHER" id="PTHR43190">
    <property type="entry name" value="N-ACETYL-D-GLUCOSAMINE KINASE"/>
    <property type="match status" value="1"/>
</dbReference>
<dbReference type="Proteomes" id="UP000198584">
    <property type="component" value="Unassembled WGS sequence"/>
</dbReference>
<keyword evidence="3" id="KW-1185">Reference proteome</keyword>
<dbReference type="InterPro" id="IPR043129">
    <property type="entry name" value="ATPase_NBD"/>
</dbReference>
<gene>
    <name evidence="2" type="ORF">SAMN05421743_1075</name>
</gene>
<dbReference type="EMBL" id="FNQR01000007">
    <property type="protein sequence ID" value="SEA67957.1"/>
    <property type="molecule type" value="Genomic_DNA"/>
</dbReference>
<evidence type="ECO:0000313" key="3">
    <source>
        <dbReference type="Proteomes" id="UP000198584"/>
    </source>
</evidence>
<dbReference type="Pfam" id="PF01869">
    <property type="entry name" value="BcrAD_BadFG"/>
    <property type="match status" value="1"/>
</dbReference>
<name>A0A1H4D5S9_9BACI</name>
<sequence length="330" mass="35917">MPSNNRYFIGIDGGGTKTELVIGDETGKVILSKIGASTNLKSRKETQVRNTVHQLLKDAIPTIPEHIFVAAAGGDRREDKHRWKSWIREIVGTDSVITVENDAIAALAGTTFSKQGTVLIAGTGSIIYSFQHGAEPIRTGGWGYLLGDEGSGYDIGKRGLQAVMQAYDGRQGETALTDRILKRYGLKNPEELITFIYEHEYPRQVIASTANDVIAAVSEGDTVAGSIVETAIQELLQLIAAHRKKAQAASPIVLAGGVFQSRYFTELFRNKSDTRFNQKYEFLQAEMPPAVGAYCCALLEAGISVPDTAITTMKESYKQVQSKTKKLGAE</sequence>
<proteinExistence type="predicted"/>
<organism evidence="2 3">
    <name type="scientific">Thalassobacillus cyri</name>
    <dbReference type="NCBI Taxonomy" id="571932"/>
    <lineage>
        <taxon>Bacteria</taxon>
        <taxon>Bacillati</taxon>
        <taxon>Bacillota</taxon>
        <taxon>Bacilli</taxon>
        <taxon>Bacillales</taxon>
        <taxon>Bacillaceae</taxon>
        <taxon>Thalassobacillus</taxon>
    </lineage>
</organism>
<dbReference type="Gene3D" id="3.30.420.40">
    <property type="match status" value="2"/>
</dbReference>
<reference evidence="2 3" key="1">
    <citation type="submission" date="2016-10" db="EMBL/GenBank/DDBJ databases">
        <authorList>
            <person name="de Groot N.N."/>
        </authorList>
    </citation>
    <scope>NUCLEOTIDE SEQUENCE [LARGE SCALE GENOMIC DNA]</scope>
    <source>
        <strain evidence="2 3">CCM7597</strain>
    </source>
</reference>
<protein>
    <submittedName>
        <fullName evidence="2">BadF-type ATPase</fullName>
    </submittedName>
</protein>
<accession>A0A1H4D5S9</accession>
<dbReference type="InterPro" id="IPR002731">
    <property type="entry name" value="ATPase_BadF"/>
</dbReference>
<dbReference type="PANTHER" id="PTHR43190:SF3">
    <property type="entry name" value="N-ACETYL-D-GLUCOSAMINE KINASE"/>
    <property type="match status" value="1"/>
</dbReference>
<evidence type="ECO:0000313" key="2">
    <source>
        <dbReference type="EMBL" id="SEA67957.1"/>
    </source>
</evidence>
<evidence type="ECO:0000259" key="1">
    <source>
        <dbReference type="Pfam" id="PF01869"/>
    </source>
</evidence>
<dbReference type="RefSeq" id="WP_176791443.1">
    <property type="nucleotide sequence ID" value="NZ_FNQR01000007.1"/>
</dbReference>
<dbReference type="InterPro" id="IPR052519">
    <property type="entry name" value="Euk-type_GlcNAc_Kinase"/>
</dbReference>
<dbReference type="AlphaFoldDB" id="A0A1H4D5S9"/>
<dbReference type="STRING" id="571932.SAMN05421743_1075"/>
<dbReference type="CDD" id="cd24007">
    <property type="entry name" value="ASKHA_NBD_eukNAGK-like"/>
    <property type="match status" value="1"/>
</dbReference>
<dbReference type="SUPFAM" id="SSF53067">
    <property type="entry name" value="Actin-like ATPase domain"/>
    <property type="match status" value="2"/>
</dbReference>